<comment type="caution">
    <text evidence="2">The sequence shown here is derived from an EMBL/GenBank/DDBJ whole genome shotgun (WGS) entry which is preliminary data.</text>
</comment>
<feature type="region of interest" description="Disordered" evidence="1">
    <location>
        <begin position="1"/>
        <end position="38"/>
    </location>
</feature>
<evidence type="ECO:0000313" key="2">
    <source>
        <dbReference type="EMBL" id="CAB1423087.1"/>
    </source>
</evidence>
<keyword evidence="3" id="KW-1185">Reference proteome</keyword>
<dbReference type="EMBL" id="CADEAL010000634">
    <property type="protein sequence ID" value="CAB1423087.1"/>
    <property type="molecule type" value="Genomic_DNA"/>
</dbReference>
<dbReference type="AlphaFoldDB" id="A0A9N7U2U0"/>
<proteinExistence type="predicted"/>
<evidence type="ECO:0000256" key="1">
    <source>
        <dbReference type="SAM" id="MobiDB-lite"/>
    </source>
</evidence>
<dbReference type="Proteomes" id="UP001153269">
    <property type="component" value="Unassembled WGS sequence"/>
</dbReference>
<accession>A0A9N7U2U0</accession>
<evidence type="ECO:0000313" key="3">
    <source>
        <dbReference type="Proteomes" id="UP001153269"/>
    </source>
</evidence>
<gene>
    <name evidence="2" type="ORF">PLEPLA_LOCUS11005</name>
</gene>
<name>A0A9N7U2U0_PLEPL</name>
<protein>
    <submittedName>
        <fullName evidence="2">Uncharacterized protein</fullName>
    </submittedName>
</protein>
<reference evidence="2" key="1">
    <citation type="submission" date="2020-03" db="EMBL/GenBank/DDBJ databases">
        <authorList>
            <person name="Weist P."/>
        </authorList>
    </citation>
    <scope>NUCLEOTIDE SEQUENCE</scope>
</reference>
<feature type="compositionally biased region" description="Polar residues" evidence="1">
    <location>
        <begin position="13"/>
        <end position="22"/>
    </location>
</feature>
<sequence>MVGASYPGLKPDWTSNPPQNSRFHPEGRGGVCLRGQREDGDTETLVESPFLPTPVARPGEIQQHGFHPPQTQVTSPTRLPLLIFSSPPDSLLLIFLLLLPSRCSSLPPPPASIRRGLDPCLRPLFSPGTTEDGASNGIGTLALDRGYWKALEGASKNGQRLLSH</sequence>
<organism evidence="2 3">
    <name type="scientific">Pleuronectes platessa</name>
    <name type="common">European plaice</name>
    <dbReference type="NCBI Taxonomy" id="8262"/>
    <lineage>
        <taxon>Eukaryota</taxon>
        <taxon>Metazoa</taxon>
        <taxon>Chordata</taxon>
        <taxon>Craniata</taxon>
        <taxon>Vertebrata</taxon>
        <taxon>Euteleostomi</taxon>
        <taxon>Actinopterygii</taxon>
        <taxon>Neopterygii</taxon>
        <taxon>Teleostei</taxon>
        <taxon>Neoteleostei</taxon>
        <taxon>Acanthomorphata</taxon>
        <taxon>Carangaria</taxon>
        <taxon>Pleuronectiformes</taxon>
        <taxon>Pleuronectoidei</taxon>
        <taxon>Pleuronectidae</taxon>
        <taxon>Pleuronectes</taxon>
    </lineage>
</organism>